<dbReference type="EMBL" id="SBII01000002">
    <property type="protein sequence ID" value="RWX02506.1"/>
    <property type="molecule type" value="Genomic_DNA"/>
</dbReference>
<dbReference type="PROSITE" id="PS51257">
    <property type="entry name" value="PROKAR_LIPOPROTEIN"/>
    <property type="match status" value="1"/>
</dbReference>
<evidence type="ECO:0000259" key="1">
    <source>
        <dbReference type="Pfam" id="PF10988"/>
    </source>
</evidence>
<name>A0A3S3QAC6_9FLAO</name>
<dbReference type="AlphaFoldDB" id="A0A3S3QAC6"/>
<dbReference type="RefSeq" id="WP_128388778.1">
    <property type="nucleotide sequence ID" value="NZ_SBII01000002.1"/>
</dbReference>
<protein>
    <submittedName>
        <fullName evidence="2">DUF2807 domain-containing protein</fullName>
    </submittedName>
</protein>
<feature type="domain" description="Putative auto-transporter adhesin head GIN" evidence="1">
    <location>
        <begin position="45"/>
        <end position="224"/>
    </location>
</feature>
<evidence type="ECO:0000313" key="2">
    <source>
        <dbReference type="EMBL" id="RWX02506.1"/>
    </source>
</evidence>
<dbReference type="Pfam" id="PF10988">
    <property type="entry name" value="DUF2807"/>
    <property type="match status" value="1"/>
</dbReference>
<organism evidence="2 3">
    <name type="scientific">Flavobacterium cerinum</name>
    <dbReference type="NCBI Taxonomy" id="2502784"/>
    <lineage>
        <taxon>Bacteria</taxon>
        <taxon>Pseudomonadati</taxon>
        <taxon>Bacteroidota</taxon>
        <taxon>Flavobacteriia</taxon>
        <taxon>Flavobacteriales</taxon>
        <taxon>Flavobacteriaceae</taxon>
        <taxon>Flavobacterium</taxon>
    </lineage>
</organism>
<gene>
    <name evidence="2" type="ORF">EPI11_04620</name>
</gene>
<dbReference type="InterPro" id="IPR021255">
    <property type="entry name" value="DUF2807"/>
</dbReference>
<dbReference type="Proteomes" id="UP000287527">
    <property type="component" value="Unassembled WGS sequence"/>
</dbReference>
<sequence>MIKVIVNITKAIVAIVVSLFFSSCDFMGIKGSGNVTTENRTVTGDFTTVNVDDGMEVIIEQGPQSSITVEADDNLQKHIKTEVKNGELYISSDQNISNGAKRITVRLTDIKSISCDGGSSIKSSGLLKGNSIDLSSDGGSSVEVRVEAKNLNCDSSGGSSLAIVGMAHNIEADASSGSSIEANKLTAHNVKADASSGSSITVNPIDKLTADASSGSTIYYVGTPSKMEKNSDSGGNIVQK</sequence>
<keyword evidence="3" id="KW-1185">Reference proteome</keyword>
<proteinExistence type="predicted"/>
<dbReference type="Gene3D" id="2.160.20.120">
    <property type="match status" value="1"/>
</dbReference>
<dbReference type="OrthoDB" id="1422484at2"/>
<evidence type="ECO:0000313" key="3">
    <source>
        <dbReference type="Proteomes" id="UP000287527"/>
    </source>
</evidence>
<comment type="caution">
    <text evidence="2">The sequence shown here is derived from an EMBL/GenBank/DDBJ whole genome shotgun (WGS) entry which is preliminary data.</text>
</comment>
<accession>A0A3S3QAC6</accession>
<reference evidence="2 3" key="1">
    <citation type="submission" date="2019-01" db="EMBL/GenBank/DDBJ databases">
        <title>Flavobacterium sp. nov.,isolated from freshwater.</title>
        <authorList>
            <person name="Zhang R."/>
            <person name="Du Z.-J."/>
        </authorList>
    </citation>
    <scope>NUCLEOTIDE SEQUENCE [LARGE SCALE GENOMIC DNA]</scope>
    <source>
        <strain evidence="2 3">1E403</strain>
    </source>
</reference>